<dbReference type="GO" id="GO:0008324">
    <property type="term" value="F:monoatomic cation transmembrane transporter activity"/>
    <property type="evidence" value="ECO:0007669"/>
    <property type="project" value="InterPro"/>
</dbReference>
<keyword evidence="9" id="KW-1185">Reference proteome</keyword>
<dbReference type="KEGG" id="dsf:UWK_02899"/>
<dbReference type="InterPro" id="IPR002758">
    <property type="entry name" value="Cation_antiport_E"/>
</dbReference>
<name>M1PIL1_DESSD</name>
<comment type="subcellular location">
    <subcellularLocation>
        <location evidence="1">Cell membrane</location>
        <topology evidence="1">Multi-pass membrane protein</topology>
    </subcellularLocation>
</comment>
<feature type="transmembrane region" description="Helical" evidence="7">
    <location>
        <begin position="20"/>
        <end position="45"/>
    </location>
</feature>
<dbReference type="Pfam" id="PF01899">
    <property type="entry name" value="MNHE"/>
    <property type="match status" value="1"/>
</dbReference>
<comment type="similarity">
    <text evidence="2">Belongs to the CPA3 antiporters (TC 2.A.63) subunit E family.</text>
</comment>
<dbReference type="eggNOG" id="COG1863">
    <property type="taxonomic scope" value="Bacteria"/>
</dbReference>
<dbReference type="GO" id="GO:0005886">
    <property type="term" value="C:plasma membrane"/>
    <property type="evidence" value="ECO:0007669"/>
    <property type="project" value="UniProtKB-SubCell"/>
</dbReference>
<keyword evidence="3" id="KW-1003">Cell membrane</keyword>
<reference evidence="9" key="1">
    <citation type="journal article" date="2013" name="Stand. Genomic Sci.">
        <title>Complete genome sequence of Desulfocapsa sulfexigens, a marine deltaproteobacterium specialized in disproportionating inorganic sulfur compounds.</title>
        <authorList>
            <person name="Finster K.W."/>
            <person name="Kjeldsen K.U."/>
            <person name="Kube M."/>
            <person name="Reinhardt R."/>
            <person name="Mussmann M."/>
            <person name="Amann R."/>
            <person name="Schreiber L."/>
        </authorList>
    </citation>
    <scope>NUCLEOTIDE SEQUENCE [LARGE SCALE GENOMIC DNA]</scope>
    <source>
        <strain evidence="9">DSM 10523 / SB164P1</strain>
    </source>
</reference>
<dbReference type="EMBL" id="CP003985">
    <property type="protein sequence ID" value="AGF79430.1"/>
    <property type="molecule type" value="Genomic_DNA"/>
</dbReference>
<dbReference type="PANTHER" id="PTHR34584:SF1">
    <property type="entry name" value="NA(+)_H(+) ANTIPORTER SUBUNIT E1"/>
    <property type="match status" value="1"/>
</dbReference>
<evidence type="ECO:0000256" key="1">
    <source>
        <dbReference type="ARBA" id="ARBA00004651"/>
    </source>
</evidence>
<dbReference type="PANTHER" id="PTHR34584">
    <property type="entry name" value="NA(+)/H(+) ANTIPORTER SUBUNIT E1"/>
    <property type="match status" value="1"/>
</dbReference>
<protein>
    <submittedName>
        <fullName evidence="8">Multisubunit Na+/H+ antiporter, MnhE subunit</fullName>
    </submittedName>
</protein>
<dbReference type="Proteomes" id="UP000011721">
    <property type="component" value="Chromosome"/>
</dbReference>
<dbReference type="OrthoDB" id="1492952at2"/>
<feature type="transmembrane region" description="Helical" evidence="7">
    <location>
        <begin position="65"/>
        <end position="84"/>
    </location>
</feature>
<evidence type="ECO:0000256" key="2">
    <source>
        <dbReference type="ARBA" id="ARBA00006228"/>
    </source>
</evidence>
<evidence type="ECO:0000313" key="9">
    <source>
        <dbReference type="Proteomes" id="UP000011721"/>
    </source>
</evidence>
<evidence type="ECO:0000256" key="3">
    <source>
        <dbReference type="ARBA" id="ARBA00022475"/>
    </source>
</evidence>
<evidence type="ECO:0000256" key="5">
    <source>
        <dbReference type="ARBA" id="ARBA00022989"/>
    </source>
</evidence>
<evidence type="ECO:0000313" key="8">
    <source>
        <dbReference type="EMBL" id="AGF79430.1"/>
    </source>
</evidence>
<evidence type="ECO:0000256" key="4">
    <source>
        <dbReference type="ARBA" id="ARBA00022692"/>
    </source>
</evidence>
<dbReference type="STRING" id="1167006.UWK_02899"/>
<keyword evidence="6 7" id="KW-0472">Membrane</keyword>
<proteinExistence type="inferred from homology"/>
<evidence type="ECO:0000256" key="7">
    <source>
        <dbReference type="SAM" id="Phobius"/>
    </source>
</evidence>
<keyword evidence="5 7" id="KW-1133">Transmembrane helix</keyword>
<accession>M1PIL1</accession>
<organism evidence="8 9">
    <name type="scientific">Desulfocapsa sulfexigens (strain DSM 10523 / SB164P1)</name>
    <dbReference type="NCBI Taxonomy" id="1167006"/>
    <lineage>
        <taxon>Bacteria</taxon>
        <taxon>Pseudomonadati</taxon>
        <taxon>Thermodesulfobacteriota</taxon>
        <taxon>Desulfobulbia</taxon>
        <taxon>Desulfobulbales</taxon>
        <taxon>Desulfocapsaceae</taxon>
        <taxon>Desulfocapsa</taxon>
    </lineage>
</organism>
<dbReference type="RefSeq" id="WP_015405116.1">
    <property type="nucleotide sequence ID" value="NC_020304.1"/>
</dbReference>
<keyword evidence="4 7" id="KW-0812">Transmembrane</keyword>
<gene>
    <name evidence="8" type="ordered locus">UWK_02899</name>
</gene>
<dbReference type="HOGENOM" id="CLU_086615_1_0_7"/>
<sequence length="178" mass="19825">MPNNNCHSTSYISTATVPRILVRLILYALLWYTLAGSDMLSWIIGVPAVLLTTSLSFKLTASSRVNISFTGIIRFIPFFLYQSFHGAADVMRRALSFRQLLNPGLVSYTTLLPEGSARIFFINSISLLPGTLSAKLHGNKVVIHTLDLGLPVWRNIQHLEYQVALLMGCTTGKRQEEL</sequence>
<evidence type="ECO:0000256" key="6">
    <source>
        <dbReference type="ARBA" id="ARBA00023136"/>
    </source>
</evidence>
<dbReference type="AlphaFoldDB" id="M1PIL1"/>